<name>A0ABW4PLL6_9ACTN</name>
<gene>
    <name evidence="2" type="ORF">ACFSJS_18405</name>
</gene>
<proteinExistence type="predicted"/>
<dbReference type="EMBL" id="JBHUFU010000010">
    <property type="protein sequence ID" value="MFD1831614.1"/>
    <property type="molecule type" value="Genomic_DNA"/>
</dbReference>
<dbReference type="InterPro" id="IPR005303">
    <property type="entry name" value="MOCOS_middle"/>
</dbReference>
<accession>A0ABW4PLL6</accession>
<dbReference type="Proteomes" id="UP001597365">
    <property type="component" value="Unassembled WGS sequence"/>
</dbReference>
<keyword evidence="3" id="KW-1185">Reference proteome</keyword>
<dbReference type="Gene3D" id="2.40.33.20">
    <property type="entry name" value="PK beta-barrel domain-like"/>
    <property type="match status" value="1"/>
</dbReference>
<sequence>MACVSELISYPVKGCAGVSVPAALVTEAGLAHDRTFMVVGEDGVFRTQRSDPRLALVRPSVGADGGRLTLRAPGAELLAVEVDPAAERIEVRLFGKPLQGVDQGPGAAAWLSEVLGAPSRLVRVPPEQRRVVDGRTPGVSGYADSSPVHILSRSSLDELNRRIAEAGGGPLTMDRFRPNVVVDGWDEPHTEDRVLRAVLGEAELAYAKPAVRCAVTLVDQRTGARSGPEPLRTLALYRRAVRDGLSGVMFGAKFSVVRTGRLAVGDEVGVTAWDADRP</sequence>
<dbReference type="RefSeq" id="WP_380901688.1">
    <property type="nucleotide sequence ID" value="NZ_JBHUFU010000010.1"/>
</dbReference>
<dbReference type="InterPro" id="IPR005302">
    <property type="entry name" value="MoCF_Sase_C"/>
</dbReference>
<protein>
    <submittedName>
        <fullName evidence="2">MOSC domain-containing protein</fullName>
    </submittedName>
</protein>
<reference evidence="3" key="1">
    <citation type="journal article" date="2019" name="Int. J. Syst. Evol. Microbiol.">
        <title>The Global Catalogue of Microorganisms (GCM) 10K type strain sequencing project: providing services to taxonomists for standard genome sequencing and annotation.</title>
        <authorList>
            <consortium name="The Broad Institute Genomics Platform"/>
            <consortium name="The Broad Institute Genome Sequencing Center for Infectious Disease"/>
            <person name="Wu L."/>
            <person name="Ma J."/>
        </authorList>
    </citation>
    <scope>NUCLEOTIDE SEQUENCE [LARGE SCALE GENOMIC DNA]</scope>
    <source>
        <strain evidence="3">CGMCC 4.7455</strain>
    </source>
</reference>
<dbReference type="InterPro" id="IPR011037">
    <property type="entry name" value="Pyrv_Knase-like_insert_dom_sf"/>
</dbReference>
<dbReference type="SUPFAM" id="SSF141673">
    <property type="entry name" value="MOSC N-terminal domain-like"/>
    <property type="match status" value="1"/>
</dbReference>
<evidence type="ECO:0000313" key="2">
    <source>
        <dbReference type="EMBL" id="MFD1831614.1"/>
    </source>
</evidence>
<dbReference type="Pfam" id="PF03476">
    <property type="entry name" value="MOSC_N"/>
    <property type="match status" value="1"/>
</dbReference>
<dbReference type="SUPFAM" id="SSF50800">
    <property type="entry name" value="PK beta-barrel domain-like"/>
    <property type="match status" value="1"/>
</dbReference>
<dbReference type="Pfam" id="PF03473">
    <property type="entry name" value="MOSC"/>
    <property type="match status" value="1"/>
</dbReference>
<evidence type="ECO:0000313" key="3">
    <source>
        <dbReference type="Proteomes" id="UP001597365"/>
    </source>
</evidence>
<dbReference type="PANTHER" id="PTHR14237">
    <property type="entry name" value="MOLYBDOPTERIN COFACTOR SULFURASE MOSC"/>
    <property type="match status" value="1"/>
</dbReference>
<evidence type="ECO:0000259" key="1">
    <source>
        <dbReference type="PROSITE" id="PS51340"/>
    </source>
</evidence>
<comment type="caution">
    <text evidence="2">The sequence shown here is derived from an EMBL/GenBank/DDBJ whole genome shotgun (WGS) entry which is preliminary data.</text>
</comment>
<dbReference type="PROSITE" id="PS51340">
    <property type="entry name" value="MOSC"/>
    <property type="match status" value="1"/>
</dbReference>
<dbReference type="PANTHER" id="PTHR14237:SF19">
    <property type="entry name" value="MITOCHONDRIAL AMIDOXIME REDUCING COMPONENT 1"/>
    <property type="match status" value="1"/>
</dbReference>
<organism evidence="2 3">
    <name type="scientific">Streptomyces desertarenae</name>
    <dbReference type="NCBI Taxonomy" id="2666184"/>
    <lineage>
        <taxon>Bacteria</taxon>
        <taxon>Bacillati</taxon>
        <taxon>Actinomycetota</taxon>
        <taxon>Actinomycetes</taxon>
        <taxon>Kitasatosporales</taxon>
        <taxon>Streptomycetaceae</taxon>
        <taxon>Streptomyces</taxon>
    </lineage>
</organism>
<feature type="domain" description="MOSC" evidence="1">
    <location>
        <begin position="119"/>
        <end position="271"/>
    </location>
</feature>